<dbReference type="EMBL" id="JAKOGI010000238">
    <property type="protein sequence ID" value="KAJ8438893.1"/>
    <property type="molecule type" value="Genomic_DNA"/>
</dbReference>
<dbReference type="OrthoDB" id="1894168at2759"/>
<gene>
    <name evidence="2" type="ORF">Cgig2_007738</name>
</gene>
<dbReference type="PANTHER" id="PTHR36805">
    <property type="entry name" value="AGENET DOMAIN-CONTAINING PROTEIN"/>
    <property type="match status" value="1"/>
</dbReference>
<feature type="domain" description="Agenet-like" evidence="1">
    <location>
        <begin position="12"/>
        <end position="87"/>
    </location>
</feature>
<dbReference type="PANTHER" id="PTHR36805:SF7">
    <property type="entry name" value="AGENET DOMAIN-CONTAINING PROTEIN"/>
    <property type="match status" value="1"/>
</dbReference>
<name>A0A9Q1K8T6_9CARY</name>
<protein>
    <recommendedName>
        <fullName evidence="1">Agenet-like domain-containing protein</fullName>
    </recommendedName>
</protein>
<keyword evidence="3" id="KW-1185">Reference proteome</keyword>
<accession>A0A9Q1K8T6</accession>
<dbReference type="Proteomes" id="UP001153076">
    <property type="component" value="Unassembled WGS sequence"/>
</dbReference>
<evidence type="ECO:0000313" key="3">
    <source>
        <dbReference type="Proteomes" id="UP001153076"/>
    </source>
</evidence>
<sequence>MTIHQSLPFGIGQLAEAKSFKRGYRGAWFRCKIHGTMRRKGQIVYGLEYYDYPDEEIEWIEIYQKPPKSSSTMNELKKELILRPHYPKIYHVNELPDLNTISEVIVAVHGVWRVGDSVDWLSEGCFWSATVTETISNDKVKVIPLAVNTFNWKI</sequence>
<evidence type="ECO:0000313" key="2">
    <source>
        <dbReference type="EMBL" id="KAJ8438893.1"/>
    </source>
</evidence>
<organism evidence="2 3">
    <name type="scientific">Carnegiea gigantea</name>
    <dbReference type="NCBI Taxonomy" id="171969"/>
    <lineage>
        <taxon>Eukaryota</taxon>
        <taxon>Viridiplantae</taxon>
        <taxon>Streptophyta</taxon>
        <taxon>Embryophyta</taxon>
        <taxon>Tracheophyta</taxon>
        <taxon>Spermatophyta</taxon>
        <taxon>Magnoliopsida</taxon>
        <taxon>eudicotyledons</taxon>
        <taxon>Gunneridae</taxon>
        <taxon>Pentapetalae</taxon>
        <taxon>Caryophyllales</taxon>
        <taxon>Cactineae</taxon>
        <taxon>Cactaceae</taxon>
        <taxon>Cactoideae</taxon>
        <taxon>Echinocereeae</taxon>
        <taxon>Carnegiea</taxon>
    </lineage>
</organism>
<evidence type="ECO:0000259" key="1">
    <source>
        <dbReference type="Pfam" id="PF05641"/>
    </source>
</evidence>
<proteinExistence type="predicted"/>
<dbReference type="InterPro" id="IPR008395">
    <property type="entry name" value="Agenet-like_dom"/>
</dbReference>
<comment type="caution">
    <text evidence="2">The sequence shown here is derived from an EMBL/GenBank/DDBJ whole genome shotgun (WGS) entry which is preliminary data.</text>
</comment>
<dbReference type="AlphaFoldDB" id="A0A9Q1K8T6"/>
<reference evidence="2" key="1">
    <citation type="submission" date="2022-04" db="EMBL/GenBank/DDBJ databases">
        <title>Carnegiea gigantea Genome sequencing and assembly v2.</title>
        <authorList>
            <person name="Copetti D."/>
            <person name="Sanderson M.J."/>
            <person name="Burquez A."/>
            <person name="Wojciechowski M.F."/>
        </authorList>
    </citation>
    <scope>NUCLEOTIDE SEQUENCE</scope>
    <source>
        <strain evidence="2">SGP5-SGP5p</strain>
        <tissue evidence="2">Aerial part</tissue>
    </source>
</reference>
<dbReference type="Pfam" id="PF05641">
    <property type="entry name" value="Agenet"/>
    <property type="match status" value="1"/>
</dbReference>